<dbReference type="EMBL" id="AGAY01000061">
    <property type="protein sequence ID" value="EGY52040.1"/>
    <property type="molecule type" value="Genomic_DNA"/>
</dbReference>
<organism evidence="1 2">
    <name type="scientific">Neisseria shayeganii 871</name>
    <dbReference type="NCBI Taxonomy" id="1032488"/>
    <lineage>
        <taxon>Bacteria</taxon>
        <taxon>Pseudomonadati</taxon>
        <taxon>Pseudomonadota</taxon>
        <taxon>Betaproteobacteria</taxon>
        <taxon>Neisseriales</taxon>
        <taxon>Neisseriaceae</taxon>
        <taxon>Neisseria</taxon>
    </lineage>
</organism>
<evidence type="ECO:0000313" key="1">
    <source>
        <dbReference type="EMBL" id="EGY52040.1"/>
    </source>
</evidence>
<sequence length="137" mass="15213">MIPMSAWLWLRRLWPLWVVLMAAALAYHIGYQGAADKYRAEKAQLVADYQTAALQAEQAYAAKLAEAAAEKQRWMDYSQRQSQQLAAAARRLDAQQGQIKQEIPHAIQRDSAGGDACRPGLGPDGLQLYRQALGYPG</sequence>
<comment type="caution">
    <text evidence="1">The sequence shown here is derived from an EMBL/GenBank/DDBJ whole genome shotgun (WGS) entry which is preliminary data.</text>
</comment>
<evidence type="ECO:0000313" key="2">
    <source>
        <dbReference type="Proteomes" id="UP000003019"/>
    </source>
</evidence>
<protein>
    <submittedName>
        <fullName evidence="1">Phage associated protein</fullName>
    </submittedName>
</protein>
<name>G4CJI9_9NEIS</name>
<accession>G4CJI9</accession>
<dbReference type="HOGENOM" id="CLU_157127_0_0_4"/>
<keyword evidence="2" id="KW-1185">Reference proteome</keyword>
<gene>
    <name evidence="1" type="ORF">HMPREF9371_1779</name>
</gene>
<dbReference type="RefSeq" id="WP_009119468.1">
    <property type="nucleotide sequence ID" value="NZ_JH164926.1"/>
</dbReference>
<dbReference type="Proteomes" id="UP000003019">
    <property type="component" value="Unassembled WGS sequence"/>
</dbReference>
<dbReference type="PATRIC" id="fig|1032488.3.peg.1685"/>
<dbReference type="AlphaFoldDB" id="G4CJI9"/>
<proteinExistence type="predicted"/>
<dbReference type="STRING" id="1032488.HMPREF9371_1779"/>
<reference evidence="1 2" key="1">
    <citation type="submission" date="2011-05" db="EMBL/GenBank/DDBJ databases">
        <authorList>
            <person name="Muzny D."/>
            <person name="Qin X."/>
            <person name="Deng J."/>
            <person name="Jiang H."/>
            <person name="Liu Y."/>
            <person name="Qu J."/>
            <person name="Song X.-Z."/>
            <person name="Zhang L."/>
            <person name="Thornton R."/>
            <person name="Coyle M."/>
            <person name="Francisco L."/>
            <person name="Jackson L."/>
            <person name="Javaid M."/>
            <person name="Korchina V."/>
            <person name="Kovar C."/>
            <person name="Mata R."/>
            <person name="Mathew T."/>
            <person name="Ngo R."/>
            <person name="Nguyen L."/>
            <person name="Nguyen N."/>
            <person name="Okwuonu G."/>
            <person name="Ongeri F."/>
            <person name="Pham C."/>
            <person name="Simmons D."/>
            <person name="Wilczek-Boney K."/>
            <person name="Hale W."/>
            <person name="Jakkamsetti A."/>
            <person name="Pham P."/>
            <person name="Ruth R."/>
            <person name="San Lucas F."/>
            <person name="Warren J."/>
            <person name="Zhang J."/>
            <person name="Zhao Z."/>
            <person name="Zhou C."/>
            <person name="Zhu D."/>
            <person name="Lee S."/>
            <person name="Bess C."/>
            <person name="Blankenburg K."/>
            <person name="Forbes L."/>
            <person name="Fu Q."/>
            <person name="Gubbala S."/>
            <person name="Hirani K."/>
            <person name="Jayaseelan J.C."/>
            <person name="Lara F."/>
            <person name="Munidasa M."/>
            <person name="Palculict T."/>
            <person name="Patil S."/>
            <person name="Pu L.-L."/>
            <person name="Saada N."/>
            <person name="Tang L."/>
            <person name="Weissenberger G."/>
            <person name="Zhu Y."/>
            <person name="Hemphill L."/>
            <person name="Shang Y."/>
            <person name="Youmans B."/>
            <person name="Ayvaz T."/>
            <person name="Ross M."/>
            <person name="Santibanez J."/>
            <person name="Aqrawi P."/>
            <person name="Gross S."/>
            <person name="Joshi V."/>
            <person name="Fowler G."/>
            <person name="Nazareth L."/>
            <person name="Reid J."/>
            <person name="Worley K."/>
            <person name="Petrosino J."/>
            <person name="Highlander S."/>
            <person name="Gibbs R."/>
        </authorList>
    </citation>
    <scope>NUCLEOTIDE SEQUENCE [LARGE SCALE GENOMIC DNA]</scope>
    <source>
        <strain evidence="1 2">871</strain>
    </source>
</reference>